<keyword evidence="2" id="KW-1185">Reference proteome</keyword>
<comment type="caution">
    <text evidence="1">The sequence shown here is derived from an EMBL/GenBank/DDBJ whole genome shotgun (WGS) entry which is preliminary data.</text>
</comment>
<gene>
    <name evidence="1" type="ORF">C1645_833645</name>
</gene>
<name>A0A397SHX9_9GLOM</name>
<reference evidence="1 2" key="1">
    <citation type="submission" date="2018-06" db="EMBL/GenBank/DDBJ databases">
        <title>Comparative genomics reveals the genomic features of Rhizophagus irregularis, R. cerebriforme, R. diaphanum and Gigaspora rosea, and their symbiotic lifestyle signature.</title>
        <authorList>
            <person name="Morin E."/>
            <person name="San Clemente H."/>
            <person name="Chen E.C.H."/>
            <person name="De La Providencia I."/>
            <person name="Hainaut M."/>
            <person name="Kuo A."/>
            <person name="Kohler A."/>
            <person name="Murat C."/>
            <person name="Tang N."/>
            <person name="Roy S."/>
            <person name="Loubradou J."/>
            <person name="Henrissat B."/>
            <person name="Grigoriev I.V."/>
            <person name="Corradi N."/>
            <person name="Roux C."/>
            <person name="Martin F.M."/>
        </authorList>
    </citation>
    <scope>NUCLEOTIDE SEQUENCE [LARGE SCALE GENOMIC DNA]</scope>
    <source>
        <strain evidence="1 2">DAOM 227022</strain>
    </source>
</reference>
<organism evidence="1 2">
    <name type="scientific">Glomus cerebriforme</name>
    <dbReference type="NCBI Taxonomy" id="658196"/>
    <lineage>
        <taxon>Eukaryota</taxon>
        <taxon>Fungi</taxon>
        <taxon>Fungi incertae sedis</taxon>
        <taxon>Mucoromycota</taxon>
        <taxon>Glomeromycotina</taxon>
        <taxon>Glomeromycetes</taxon>
        <taxon>Glomerales</taxon>
        <taxon>Glomeraceae</taxon>
        <taxon>Glomus</taxon>
    </lineage>
</organism>
<dbReference type="OrthoDB" id="2354056at2759"/>
<dbReference type="Proteomes" id="UP000265703">
    <property type="component" value="Unassembled WGS sequence"/>
</dbReference>
<evidence type="ECO:0000313" key="1">
    <source>
        <dbReference type="EMBL" id="RIA83567.1"/>
    </source>
</evidence>
<accession>A0A397SHX9</accession>
<proteinExistence type="predicted"/>
<sequence length="130" mass="14886">MAKAQHLMCEDLEIGEKVLTIPCIAYQTNLLVKKIVKSSIFGPVIKMLLTIINHFQNSNLALAKFNEKGIKSEKLLQIQEDAYSLFCILYPDKDNAAFVDEWLDYQNKKGVFKAESLNSSNLTKTPLRYW</sequence>
<evidence type="ECO:0000313" key="2">
    <source>
        <dbReference type="Proteomes" id="UP000265703"/>
    </source>
</evidence>
<protein>
    <submittedName>
        <fullName evidence="1">Uncharacterized protein</fullName>
    </submittedName>
</protein>
<dbReference type="EMBL" id="QKYT01000561">
    <property type="protein sequence ID" value="RIA83567.1"/>
    <property type="molecule type" value="Genomic_DNA"/>
</dbReference>
<dbReference type="AlphaFoldDB" id="A0A397SHX9"/>